<sequence length="865" mass="91718">MSAAALALAERRCAPVYTALDSGNPAKALTLADQLLRSSPSPLAAALRLLALARLPDAARAHEAADALMASAPTDASSVHAAGLALSALGRRGDEATLFDAAATAHPGSLDAGRKALLALARASRWQRAQQVAMRLHKAAVAAAGAAPSGLRAQMRSEAGFFFWASIAAYLVLSRTPSAPGAALALPLAHRMATQHLETHPLGPRSDEEAWLATTVSARVAALKPAAELPGAMADALELLEQGEGPSLVRRNLGLEELRRELQVKAGQWQQMHSDASQALAAGNRNWPVVASLIDASVKLASESRDGALLSQAMDTLSALAPVASAKRDRTQRLGVLHLRAAVLKAELTALVGSDPAAYAAGVADELSSYLVDLGDKACAADDLAPYIPSLATKERARFASWCEEPPQTFPDLRAMYAYLNRAKLSRLCGKYSAETLSDVALAARYTRAYAAALPLGADLPATEMQPADDFALLAAQTMLSQPLTAVALLGFALQKSPKGYRLRLLRSRLLARLGATSLSRDEAGRIGIKGVQWDTLGWIVSERRAHAAIGDEQRANKLAREAENLYKENERELPKMVSKCLEHGTFSRVEEFVEFSECLERSLERQLSRIESVRAALLGASPPDQGHAQRLATVLREAHEALEAGTHDQRDYAVLPSLLPLDGPTCEELITLGSGPRPSACFARAALTIAASSLGIDTAFESTSSEQTDLSELNPAEAALHRFALALKDDDLASVEGFFEARRDEVQQPRAETSPWHVQQTACVALEAYVAVQATASRTKSPSARSLLARASAPLEAIAQSLARTSPARGADDAQLALPLIPLVGGSKADALALLSQVSRDVAANRHAVRSALATRIRSRLAGQ</sequence>
<dbReference type="STRING" id="58919.A0A316ZGF7"/>
<dbReference type="EMBL" id="KZ819285">
    <property type="protein sequence ID" value="PWO00337.1"/>
    <property type="molecule type" value="Genomic_DNA"/>
</dbReference>
<dbReference type="AlphaFoldDB" id="A0A316ZGF7"/>
<dbReference type="Pfam" id="PF09797">
    <property type="entry name" value="NatB_MDM20"/>
    <property type="match status" value="1"/>
</dbReference>
<protein>
    <submittedName>
        <fullName evidence="2">Uncharacterized protein</fullName>
    </submittedName>
</protein>
<gene>
    <name evidence="2" type="ORF">FA09DRAFT_336484</name>
</gene>
<dbReference type="Proteomes" id="UP000245946">
    <property type="component" value="Unassembled WGS sequence"/>
</dbReference>
<keyword evidence="3" id="KW-1185">Reference proteome</keyword>
<evidence type="ECO:0000256" key="1">
    <source>
        <dbReference type="ARBA" id="ARBA00006298"/>
    </source>
</evidence>
<evidence type="ECO:0000313" key="3">
    <source>
        <dbReference type="Proteomes" id="UP000245946"/>
    </source>
</evidence>
<dbReference type="PANTHER" id="PTHR22767:SF3">
    <property type="entry name" value="N-ALPHA-ACETYLTRANSFERASE 25, NATB AUXILIARY SUBUNIT"/>
    <property type="match status" value="1"/>
</dbReference>
<dbReference type="GO" id="GO:0031416">
    <property type="term" value="C:NatB complex"/>
    <property type="evidence" value="ECO:0007669"/>
    <property type="project" value="TreeGrafter"/>
</dbReference>
<dbReference type="GeneID" id="37271436"/>
<evidence type="ECO:0000313" key="2">
    <source>
        <dbReference type="EMBL" id="PWO00337.1"/>
    </source>
</evidence>
<accession>A0A316ZGF7</accession>
<name>A0A316ZGF7_9BASI</name>
<comment type="similarity">
    <text evidence="1">Belongs to the MDM20/NAA25 family.</text>
</comment>
<organism evidence="2 3">
    <name type="scientific">Tilletiopsis washingtonensis</name>
    <dbReference type="NCBI Taxonomy" id="58919"/>
    <lineage>
        <taxon>Eukaryota</taxon>
        <taxon>Fungi</taxon>
        <taxon>Dikarya</taxon>
        <taxon>Basidiomycota</taxon>
        <taxon>Ustilaginomycotina</taxon>
        <taxon>Exobasidiomycetes</taxon>
        <taxon>Entylomatales</taxon>
        <taxon>Entylomatales incertae sedis</taxon>
        <taxon>Tilletiopsis</taxon>
    </lineage>
</organism>
<proteinExistence type="inferred from homology"/>
<dbReference type="InterPro" id="IPR019183">
    <property type="entry name" value="NAA25_NatB_aux_su"/>
</dbReference>
<dbReference type="RefSeq" id="XP_025600615.1">
    <property type="nucleotide sequence ID" value="XM_025743892.1"/>
</dbReference>
<reference evidence="2 3" key="1">
    <citation type="journal article" date="2018" name="Mol. Biol. Evol.">
        <title>Broad Genomic Sampling Reveals a Smut Pathogenic Ancestry of the Fungal Clade Ustilaginomycotina.</title>
        <authorList>
            <person name="Kijpornyongpan T."/>
            <person name="Mondo S.J."/>
            <person name="Barry K."/>
            <person name="Sandor L."/>
            <person name="Lee J."/>
            <person name="Lipzen A."/>
            <person name="Pangilinan J."/>
            <person name="LaButti K."/>
            <person name="Hainaut M."/>
            <person name="Henrissat B."/>
            <person name="Grigoriev I.V."/>
            <person name="Spatafora J.W."/>
            <person name="Aime M.C."/>
        </authorList>
    </citation>
    <scope>NUCLEOTIDE SEQUENCE [LARGE SCALE GENOMIC DNA]</scope>
    <source>
        <strain evidence="2 3">MCA 4186</strain>
    </source>
</reference>
<dbReference type="PANTHER" id="PTHR22767">
    <property type="entry name" value="N-TERMINAL ACETYLTRANSFERASE-RELATED"/>
    <property type="match status" value="1"/>
</dbReference>
<dbReference type="OrthoDB" id="1874341at2759"/>